<keyword evidence="2" id="KW-1185">Reference proteome</keyword>
<organism evidence="1 2">
    <name type="scientific">Caerostris extrusa</name>
    <name type="common">Bark spider</name>
    <name type="synonym">Caerostris bankana</name>
    <dbReference type="NCBI Taxonomy" id="172846"/>
    <lineage>
        <taxon>Eukaryota</taxon>
        <taxon>Metazoa</taxon>
        <taxon>Ecdysozoa</taxon>
        <taxon>Arthropoda</taxon>
        <taxon>Chelicerata</taxon>
        <taxon>Arachnida</taxon>
        <taxon>Araneae</taxon>
        <taxon>Araneomorphae</taxon>
        <taxon>Entelegynae</taxon>
        <taxon>Araneoidea</taxon>
        <taxon>Araneidae</taxon>
        <taxon>Caerostris</taxon>
    </lineage>
</organism>
<name>A0AAV4QN42_CAEEX</name>
<sequence length="118" mass="14190">MKYRHVWAQLKTSHESSPATILQEQITFNPKNPSSFFPQRWLTRKGSRNNSPNNFKVRNNENTFICSEREPKQQILHLCHEGKTLQEIYNSRFSRVARRKKQPVKKPYYNNLAHRMYL</sequence>
<dbReference type="AlphaFoldDB" id="A0AAV4QN42"/>
<gene>
    <name evidence="1" type="ORF">CEXT_143301</name>
</gene>
<dbReference type="Proteomes" id="UP001054945">
    <property type="component" value="Unassembled WGS sequence"/>
</dbReference>
<accession>A0AAV4QN42</accession>
<comment type="caution">
    <text evidence="1">The sequence shown here is derived from an EMBL/GenBank/DDBJ whole genome shotgun (WGS) entry which is preliminary data.</text>
</comment>
<evidence type="ECO:0000313" key="1">
    <source>
        <dbReference type="EMBL" id="GIY08928.1"/>
    </source>
</evidence>
<reference evidence="1 2" key="1">
    <citation type="submission" date="2021-06" db="EMBL/GenBank/DDBJ databases">
        <title>Caerostris extrusa draft genome.</title>
        <authorList>
            <person name="Kono N."/>
            <person name="Arakawa K."/>
        </authorList>
    </citation>
    <scope>NUCLEOTIDE SEQUENCE [LARGE SCALE GENOMIC DNA]</scope>
</reference>
<protein>
    <submittedName>
        <fullName evidence="1">Uncharacterized protein</fullName>
    </submittedName>
</protein>
<evidence type="ECO:0000313" key="2">
    <source>
        <dbReference type="Proteomes" id="UP001054945"/>
    </source>
</evidence>
<dbReference type="EMBL" id="BPLR01006315">
    <property type="protein sequence ID" value="GIY08928.1"/>
    <property type="molecule type" value="Genomic_DNA"/>
</dbReference>
<proteinExistence type="predicted"/>